<dbReference type="GO" id="GO:0003964">
    <property type="term" value="F:RNA-directed DNA polymerase activity"/>
    <property type="evidence" value="ECO:0007669"/>
    <property type="project" value="UniProtKB-KW"/>
</dbReference>
<accession>A0AAW1JEB9</accession>
<feature type="compositionally biased region" description="Polar residues" evidence="1">
    <location>
        <begin position="67"/>
        <end position="78"/>
    </location>
</feature>
<keyword evidence="4" id="KW-1185">Reference proteome</keyword>
<dbReference type="Pfam" id="PF00078">
    <property type="entry name" value="RVT_1"/>
    <property type="match status" value="1"/>
</dbReference>
<keyword evidence="3" id="KW-0808">Transferase</keyword>
<protein>
    <submittedName>
        <fullName evidence="3">Reverse transcriptase (RNA-dependent DNA polymerase)</fullName>
    </submittedName>
</protein>
<keyword evidence="3" id="KW-0695">RNA-directed DNA polymerase</keyword>
<feature type="compositionally biased region" description="Polar residues" evidence="1">
    <location>
        <begin position="24"/>
        <end position="41"/>
    </location>
</feature>
<dbReference type="InterPro" id="IPR043502">
    <property type="entry name" value="DNA/RNA_pol_sf"/>
</dbReference>
<gene>
    <name evidence="3" type="ORF">QE152_g30560</name>
</gene>
<evidence type="ECO:0000313" key="4">
    <source>
        <dbReference type="Proteomes" id="UP001458880"/>
    </source>
</evidence>
<dbReference type="SUPFAM" id="SSF56672">
    <property type="entry name" value="DNA/RNA polymerases"/>
    <property type="match status" value="1"/>
</dbReference>
<comment type="caution">
    <text evidence="3">The sequence shown here is derived from an EMBL/GenBank/DDBJ whole genome shotgun (WGS) entry which is preliminary data.</text>
</comment>
<reference evidence="3 4" key="1">
    <citation type="journal article" date="2024" name="BMC Genomics">
        <title>De novo assembly and annotation of Popillia japonica's genome with initial clues to its potential as an invasive pest.</title>
        <authorList>
            <person name="Cucini C."/>
            <person name="Boschi S."/>
            <person name="Funari R."/>
            <person name="Cardaioli E."/>
            <person name="Iannotti N."/>
            <person name="Marturano G."/>
            <person name="Paoli F."/>
            <person name="Bruttini M."/>
            <person name="Carapelli A."/>
            <person name="Frati F."/>
            <person name="Nardi F."/>
        </authorList>
    </citation>
    <scope>NUCLEOTIDE SEQUENCE [LARGE SCALE GENOMIC DNA]</scope>
    <source>
        <strain evidence="3">DMR45628</strain>
    </source>
</reference>
<name>A0AAW1JEB9_POPJA</name>
<feature type="compositionally biased region" description="Polar residues" evidence="1">
    <location>
        <begin position="1"/>
        <end position="13"/>
    </location>
</feature>
<feature type="region of interest" description="Disordered" evidence="1">
    <location>
        <begin position="604"/>
        <end position="629"/>
    </location>
</feature>
<sequence length="629" mass="68551">MKNRTPATPSLTHSAPLPPMKNRTPATPSLTHSAPQKSIKISSHKPPQEQGANINHLGPPPAFHLSAGNNPLNISTAGGSAHPPELLSGCVDETFRSHLAKVRPTVDACTKELLGVSLSGSIQEVDTTITRWLDTVFPAAGRRKPQNSANRTRPKPPPPATAAQRRQAAYKKAQDLYQLPNEETIPDLGAVRTLYEGIFSAESPPDHEPILDTKVADPVYHPISEEEVIACLKNWSNSSPGPDGILVRQVKRCPASMLEVLFNVVLYRRHTPAAWQLSRTVLIPKEGDRTSEGSVSPFHHKSFGVHPAFVEYISSTLTGAQTTILVGSKRTGLIKVRRGVKQGDPLSPVLFNMVMDELISFADDIVLLEDRDIDMPLALDITNAFCAARGMTLNPTKSVAILPRFWRAGLCIGPGLCSSLPAAISLLYKTSAPSSGGYLALWLKHLESSPLKPDQKFVIMKAHLLPRLHYGFQSPSTTGSILTESGRLVRRSVKRILHLSQHTGNQFLHANIKDGGLGVQQLRFHLPQILHRRLVSLKADDDICHAILNTEGPARTTGLLLERGDGNSTNEHGPPRRSRRSGQPLVATKNTGWLDRERLCAGSAAKDCEPSDQGPAIHSGRRTEVQNRL</sequence>
<dbReference type="AlphaFoldDB" id="A0AAW1JEB9"/>
<feature type="region of interest" description="Disordered" evidence="1">
    <location>
        <begin position="1"/>
        <end position="80"/>
    </location>
</feature>
<evidence type="ECO:0000313" key="3">
    <source>
        <dbReference type="EMBL" id="KAK9701481.1"/>
    </source>
</evidence>
<feature type="region of interest" description="Disordered" evidence="1">
    <location>
        <begin position="557"/>
        <end position="586"/>
    </location>
</feature>
<evidence type="ECO:0000259" key="2">
    <source>
        <dbReference type="Pfam" id="PF00078"/>
    </source>
</evidence>
<keyword evidence="3" id="KW-0548">Nucleotidyltransferase</keyword>
<dbReference type="PANTHER" id="PTHR19446">
    <property type="entry name" value="REVERSE TRANSCRIPTASES"/>
    <property type="match status" value="1"/>
</dbReference>
<evidence type="ECO:0000256" key="1">
    <source>
        <dbReference type="SAM" id="MobiDB-lite"/>
    </source>
</evidence>
<proteinExistence type="predicted"/>
<organism evidence="3 4">
    <name type="scientific">Popillia japonica</name>
    <name type="common">Japanese beetle</name>
    <dbReference type="NCBI Taxonomy" id="7064"/>
    <lineage>
        <taxon>Eukaryota</taxon>
        <taxon>Metazoa</taxon>
        <taxon>Ecdysozoa</taxon>
        <taxon>Arthropoda</taxon>
        <taxon>Hexapoda</taxon>
        <taxon>Insecta</taxon>
        <taxon>Pterygota</taxon>
        <taxon>Neoptera</taxon>
        <taxon>Endopterygota</taxon>
        <taxon>Coleoptera</taxon>
        <taxon>Polyphaga</taxon>
        <taxon>Scarabaeiformia</taxon>
        <taxon>Scarabaeidae</taxon>
        <taxon>Rutelinae</taxon>
        <taxon>Popillia</taxon>
    </lineage>
</organism>
<feature type="domain" description="Reverse transcriptase" evidence="2">
    <location>
        <begin position="305"/>
        <end position="402"/>
    </location>
</feature>
<feature type="region of interest" description="Disordered" evidence="1">
    <location>
        <begin position="138"/>
        <end position="164"/>
    </location>
</feature>
<dbReference type="Proteomes" id="UP001458880">
    <property type="component" value="Unassembled WGS sequence"/>
</dbReference>
<dbReference type="InterPro" id="IPR000477">
    <property type="entry name" value="RT_dom"/>
</dbReference>
<dbReference type="EMBL" id="JASPKY010000413">
    <property type="protein sequence ID" value="KAK9701481.1"/>
    <property type="molecule type" value="Genomic_DNA"/>
</dbReference>